<feature type="compositionally biased region" description="Basic and acidic residues" evidence="2">
    <location>
        <begin position="125"/>
        <end position="153"/>
    </location>
</feature>
<feature type="domain" description="PDZ" evidence="4">
    <location>
        <begin position="22"/>
        <end position="89"/>
    </location>
</feature>
<proteinExistence type="inferred from homology"/>
<keyword evidence="3" id="KW-0732">Signal</keyword>
<comment type="similarity">
    <text evidence="1">Belongs to the peptidase S1C family.</text>
</comment>
<evidence type="ECO:0000256" key="1">
    <source>
        <dbReference type="ARBA" id="ARBA00010541"/>
    </source>
</evidence>
<sequence>MRKRWGSMVAMFGALMALGLVAVAPAHAQSGQAWMGVFTQTLDADLRDAMDYRGEGVLVNRVVDGSPAERAGIRKGDVLVSFNSRSVDSPAELTRFVRDARVGQESSVLLWRDGARRTVAVTLGNREEDRTETPRWTARDRENDDDRDGDHTRTFTFRTPDPSDDEDGEDAPDERWIAPPVPRAPRAPTAPRAPVAPKAPRMWAHDWHDGEVHELDLPDVNDFMGPDTKRAFERLVGNGRPRLGVGYEEADRGVRITNVIDGSAADRAGLRQGDLVTRVGEREVRGTDDFVNAVSGAPSGPVEITILRRGERRVVTAELPQRNRGRSDVLLRRSDDGSGPGMMKWRAERDSERPRVTVRRLRDRDRNSEDLRREIREMKLELQKLERELSEEDSDR</sequence>
<organism evidence="5 6">
    <name type="scientific">Eiseniibacteriota bacterium</name>
    <dbReference type="NCBI Taxonomy" id="2212470"/>
    <lineage>
        <taxon>Bacteria</taxon>
        <taxon>Candidatus Eiseniibacteriota</taxon>
    </lineage>
</organism>
<feature type="region of interest" description="Disordered" evidence="2">
    <location>
        <begin position="122"/>
        <end position="198"/>
    </location>
</feature>
<evidence type="ECO:0000256" key="3">
    <source>
        <dbReference type="SAM" id="SignalP"/>
    </source>
</evidence>
<dbReference type="AlphaFoldDB" id="A0A849SC54"/>
<evidence type="ECO:0000313" key="6">
    <source>
        <dbReference type="Proteomes" id="UP000580839"/>
    </source>
</evidence>
<feature type="compositionally biased region" description="Basic and acidic residues" evidence="2">
    <location>
        <begin position="345"/>
        <end position="370"/>
    </location>
</feature>
<dbReference type="InterPro" id="IPR036034">
    <property type="entry name" value="PDZ_sf"/>
</dbReference>
<evidence type="ECO:0000259" key="4">
    <source>
        <dbReference type="PROSITE" id="PS50106"/>
    </source>
</evidence>
<feature type="compositionally biased region" description="Acidic residues" evidence="2">
    <location>
        <begin position="162"/>
        <end position="172"/>
    </location>
</feature>
<gene>
    <name evidence="5" type="ORF">HOP12_03765</name>
</gene>
<feature type="signal peptide" evidence="3">
    <location>
        <begin position="1"/>
        <end position="28"/>
    </location>
</feature>
<protein>
    <submittedName>
        <fullName evidence="5">PDZ domain-containing protein</fullName>
    </submittedName>
</protein>
<dbReference type="Proteomes" id="UP000580839">
    <property type="component" value="Unassembled WGS sequence"/>
</dbReference>
<feature type="chain" id="PRO_5032666237" evidence="3">
    <location>
        <begin position="29"/>
        <end position="396"/>
    </location>
</feature>
<evidence type="ECO:0000256" key="2">
    <source>
        <dbReference type="SAM" id="MobiDB-lite"/>
    </source>
</evidence>
<dbReference type="PANTHER" id="PTHR22939:SF129">
    <property type="entry name" value="SERINE PROTEASE HTRA2, MITOCHONDRIAL"/>
    <property type="match status" value="1"/>
</dbReference>
<accession>A0A849SC54</accession>
<dbReference type="Pfam" id="PF13180">
    <property type="entry name" value="PDZ_2"/>
    <property type="match status" value="2"/>
</dbReference>
<feature type="domain" description="PDZ" evidence="4">
    <location>
        <begin position="238"/>
        <end position="286"/>
    </location>
</feature>
<dbReference type="InterPro" id="IPR001478">
    <property type="entry name" value="PDZ"/>
</dbReference>
<reference evidence="5 6" key="1">
    <citation type="submission" date="2020-04" db="EMBL/GenBank/DDBJ databases">
        <title>Metagenomic profiling of ammonia- and methane-oxidizing microorganisms in a Dutch drinking water treatment plant.</title>
        <authorList>
            <person name="Poghosyan L."/>
            <person name="Leucker S."/>
        </authorList>
    </citation>
    <scope>NUCLEOTIDE SEQUENCE [LARGE SCALE GENOMIC DNA]</scope>
    <source>
        <strain evidence="5">S-RSF-IL-03</strain>
    </source>
</reference>
<feature type="compositionally biased region" description="Low complexity" evidence="2">
    <location>
        <begin position="186"/>
        <end position="198"/>
    </location>
</feature>
<dbReference type="EMBL" id="JABFRW010000036">
    <property type="protein sequence ID" value="NOT33268.1"/>
    <property type="molecule type" value="Genomic_DNA"/>
</dbReference>
<dbReference type="PANTHER" id="PTHR22939">
    <property type="entry name" value="SERINE PROTEASE FAMILY S1C HTRA-RELATED"/>
    <property type="match status" value="1"/>
</dbReference>
<dbReference type="Gene3D" id="2.30.42.10">
    <property type="match status" value="2"/>
</dbReference>
<dbReference type="SMART" id="SM00228">
    <property type="entry name" value="PDZ"/>
    <property type="match status" value="2"/>
</dbReference>
<dbReference type="SUPFAM" id="SSF50156">
    <property type="entry name" value="PDZ domain-like"/>
    <property type="match status" value="2"/>
</dbReference>
<name>A0A849SC54_UNCEI</name>
<feature type="region of interest" description="Disordered" evidence="2">
    <location>
        <begin position="330"/>
        <end position="370"/>
    </location>
</feature>
<dbReference type="PROSITE" id="PS50106">
    <property type="entry name" value="PDZ"/>
    <property type="match status" value="2"/>
</dbReference>
<evidence type="ECO:0000313" key="5">
    <source>
        <dbReference type="EMBL" id="NOT33268.1"/>
    </source>
</evidence>
<comment type="caution">
    <text evidence="5">The sequence shown here is derived from an EMBL/GenBank/DDBJ whole genome shotgun (WGS) entry which is preliminary data.</text>
</comment>